<feature type="transmembrane region" description="Helical" evidence="1">
    <location>
        <begin position="25"/>
        <end position="46"/>
    </location>
</feature>
<evidence type="ECO:0000256" key="1">
    <source>
        <dbReference type="SAM" id="Phobius"/>
    </source>
</evidence>
<keyword evidence="1" id="KW-1133">Transmembrane helix</keyword>
<feature type="transmembrane region" description="Helical" evidence="1">
    <location>
        <begin position="53"/>
        <end position="73"/>
    </location>
</feature>
<dbReference type="AlphaFoldDB" id="A0A7I9WN91"/>
<protein>
    <submittedName>
        <fullName evidence="2">Uncharacterized protein</fullName>
    </submittedName>
</protein>
<keyword evidence="1" id="KW-0472">Membrane</keyword>
<keyword evidence="3" id="KW-1185">Reference proteome</keyword>
<evidence type="ECO:0000313" key="2">
    <source>
        <dbReference type="EMBL" id="GFG58798.1"/>
    </source>
</evidence>
<dbReference type="EMBL" id="BLKT01000003">
    <property type="protein sequence ID" value="GFG58798.1"/>
    <property type="molecule type" value="Genomic_DNA"/>
</dbReference>
<dbReference type="Proteomes" id="UP000465241">
    <property type="component" value="Unassembled WGS sequence"/>
</dbReference>
<feature type="transmembrane region" description="Helical" evidence="1">
    <location>
        <begin position="93"/>
        <end position="120"/>
    </location>
</feature>
<organism evidence="2 3">
    <name type="scientific">Mycolicibacterium murale</name>
    <dbReference type="NCBI Taxonomy" id="182220"/>
    <lineage>
        <taxon>Bacteria</taxon>
        <taxon>Bacillati</taxon>
        <taxon>Actinomycetota</taxon>
        <taxon>Actinomycetes</taxon>
        <taxon>Mycobacteriales</taxon>
        <taxon>Mycobacteriaceae</taxon>
        <taxon>Mycolicibacterium</taxon>
    </lineage>
</organism>
<gene>
    <name evidence="2" type="ORF">MMUR_29340</name>
</gene>
<keyword evidence="1" id="KW-0812">Transmembrane</keyword>
<sequence>MVGVCSAVVTAGAHGAAGGGLPQGSALILSALVCAVVGVAVAAMVFDGPRLRWASATGGLVIAQALGHATLVAGGGHHHGGLELSPSMVVAHLAAAAVLGSAIAVVEHLYAVCATLLCWLRLFAMVPQRSTARLRRVVVRIVVARPVLGRAGLGMRAPPRAATAAA</sequence>
<comment type="caution">
    <text evidence="2">The sequence shown here is derived from an EMBL/GenBank/DDBJ whole genome shotgun (WGS) entry which is preliminary data.</text>
</comment>
<name>A0A7I9WN91_9MYCO</name>
<proteinExistence type="predicted"/>
<evidence type="ECO:0000313" key="3">
    <source>
        <dbReference type="Proteomes" id="UP000465241"/>
    </source>
</evidence>
<reference evidence="2 3" key="1">
    <citation type="journal article" date="2019" name="Emerg. Microbes Infect.">
        <title>Comprehensive subspecies identification of 175 nontuberculous mycobacteria species based on 7547 genomic profiles.</title>
        <authorList>
            <person name="Matsumoto Y."/>
            <person name="Kinjo T."/>
            <person name="Motooka D."/>
            <person name="Nabeya D."/>
            <person name="Jung N."/>
            <person name="Uechi K."/>
            <person name="Horii T."/>
            <person name="Iida T."/>
            <person name="Fujita J."/>
            <person name="Nakamura S."/>
        </authorList>
    </citation>
    <scope>NUCLEOTIDE SEQUENCE [LARGE SCALE GENOMIC DNA]</scope>
    <source>
        <strain evidence="2 3">JCM 13392</strain>
    </source>
</reference>
<accession>A0A7I9WN91</accession>